<dbReference type="InterPro" id="IPR051783">
    <property type="entry name" value="NAD(P)-dependent_oxidoreduct"/>
</dbReference>
<comment type="caution">
    <text evidence="1">The sequence shown here is derived from an EMBL/GenBank/DDBJ whole genome shotgun (WGS) entry which is preliminary data.</text>
</comment>
<dbReference type="Proteomes" id="UP001201985">
    <property type="component" value="Unassembled WGS sequence"/>
</dbReference>
<dbReference type="SUPFAM" id="SSF51735">
    <property type="entry name" value="NAD(P)-binding Rossmann-fold domains"/>
    <property type="match status" value="1"/>
</dbReference>
<dbReference type="PANTHER" id="PTHR48079:SF6">
    <property type="entry name" value="NAD(P)-BINDING DOMAIN-CONTAINING PROTEIN-RELATED"/>
    <property type="match status" value="1"/>
</dbReference>
<evidence type="ECO:0000313" key="2">
    <source>
        <dbReference type="Proteomes" id="UP001201985"/>
    </source>
</evidence>
<dbReference type="Gene3D" id="3.40.50.720">
    <property type="entry name" value="NAD(P)-binding Rossmann-like Domain"/>
    <property type="match status" value="1"/>
</dbReference>
<accession>A0ABS9W0D2</accession>
<organism evidence="1 2">
    <name type="scientific">Teichococcus vastitatis</name>
    <dbReference type="NCBI Taxonomy" id="2307076"/>
    <lineage>
        <taxon>Bacteria</taxon>
        <taxon>Pseudomonadati</taxon>
        <taxon>Pseudomonadota</taxon>
        <taxon>Alphaproteobacteria</taxon>
        <taxon>Acetobacterales</taxon>
        <taxon>Roseomonadaceae</taxon>
        <taxon>Roseomonas</taxon>
    </lineage>
</organism>
<keyword evidence="2" id="KW-1185">Reference proteome</keyword>
<dbReference type="RefSeq" id="WP_238383983.1">
    <property type="nucleotide sequence ID" value="NZ_JALBUU010000004.1"/>
</dbReference>
<sequence>MRRSLAAPSTLRHMQAGRQMVGGRMNRLVVMGLGYCGTEVARLARQAGFAVQGTRREPPAGSSALRFAGAGPALAEATHLLVTAAPGAEGDPVLRAHAGVLEQARTLRWVGYISTTAVYGDRGGDWVTETTPPAPRQERAIRRLQAEQDWASALAGRGVALDLFRTGGIYGPGRSALDELRAGQARRVDRPGHLFSRIHRDDIALAVLAAMQSPGTPEAPRVLHLVDDEPASGAAVVEEAARLLGIAPPPLLPFEQALEGMSAMGRSFWAESRRVSSGATQQELGLRWRYPSYRQGLRGILAAEAGQHGAEGR</sequence>
<evidence type="ECO:0000313" key="1">
    <source>
        <dbReference type="EMBL" id="MCI0752468.1"/>
    </source>
</evidence>
<dbReference type="EMBL" id="JALBUU010000004">
    <property type="protein sequence ID" value="MCI0752468.1"/>
    <property type="molecule type" value="Genomic_DNA"/>
</dbReference>
<proteinExistence type="predicted"/>
<dbReference type="PANTHER" id="PTHR48079">
    <property type="entry name" value="PROTEIN YEEZ"/>
    <property type="match status" value="1"/>
</dbReference>
<dbReference type="CDD" id="cd05266">
    <property type="entry name" value="SDR_a4"/>
    <property type="match status" value="1"/>
</dbReference>
<reference evidence="1 2" key="1">
    <citation type="submission" date="2022-03" db="EMBL/GenBank/DDBJ databases">
        <title>Complete genome analysis of Roseomonas KG 17.1 : a prolific producer of plant growth promoters.</title>
        <authorList>
            <person name="Saadouli I."/>
            <person name="Najjari A."/>
            <person name="Mosbah A."/>
            <person name="Ouzari H.I."/>
        </authorList>
    </citation>
    <scope>NUCLEOTIDE SEQUENCE [LARGE SCALE GENOMIC DNA]</scope>
    <source>
        <strain evidence="1 2">KG17-1</strain>
    </source>
</reference>
<protein>
    <submittedName>
        <fullName evidence="1">SDR family oxidoreductase</fullName>
    </submittedName>
</protein>
<gene>
    <name evidence="1" type="ORF">MON41_01655</name>
</gene>
<name>A0ABS9W0D2_9PROT</name>
<dbReference type="InterPro" id="IPR036291">
    <property type="entry name" value="NAD(P)-bd_dom_sf"/>
</dbReference>